<dbReference type="PANTHER" id="PTHR30329:SF21">
    <property type="entry name" value="LIPOPROTEIN YIAD-RELATED"/>
    <property type="match status" value="1"/>
</dbReference>
<proteinExistence type="predicted"/>
<comment type="caution">
    <text evidence="3">The sequence shown here is derived from an EMBL/GenBank/DDBJ whole genome shotgun (WGS) entry which is preliminary data.</text>
</comment>
<dbReference type="PROSITE" id="PS51123">
    <property type="entry name" value="OMPA_2"/>
    <property type="match status" value="1"/>
</dbReference>
<dbReference type="RefSeq" id="WP_379691788.1">
    <property type="nucleotide sequence ID" value="NZ_JBHMFB010000017.1"/>
</dbReference>
<keyword evidence="1" id="KW-0472">Membrane</keyword>
<dbReference type="Proteomes" id="UP001589576">
    <property type="component" value="Unassembled WGS sequence"/>
</dbReference>
<sequence length="300" mass="34656">MQKIHILCVLLISLLGFSQNKLDVFFDFNKDIPNEASQIKIDKWISENKTAEISKVLGYCDSVDDSKYNKDLAMRRVNSMVAIFTNNNIKIVDKVELKSFGKDFKSSKNQSENRKVEVFYNLIAVKNEDIRNVQTIPNGPFGKRQVKEAIAEDKVENDLFEVADMDAIVEEERGTLESKFYKAKKGDLIRINNINFYFNSERVMDQSMPLLDELLDIMMNNPKLVIEIHGHICCNPNPNDTKLSYRRALVILKYLTKNGVDLYRLAFKGYGSNDPIYKVPERNEKERAANRRVEILIVDK</sequence>
<dbReference type="InterPro" id="IPR036737">
    <property type="entry name" value="OmpA-like_sf"/>
</dbReference>
<dbReference type="Gene3D" id="3.30.1330.60">
    <property type="entry name" value="OmpA-like domain"/>
    <property type="match status" value="2"/>
</dbReference>
<evidence type="ECO:0000259" key="2">
    <source>
        <dbReference type="PROSITE" id="PS51123"/>
    </source>
</evidence>
<gene>
    <name evidence="3" type="ORF">ACFFUU_10060</name>
</gene>
<evidence type="ECO:0000313" key="4">
    <source>
        <dbReference type="Proteomes" id="UP001589576"/>
    </source>
</evidence>
<organism evidence="3 4">
    <name type="scientific">Flavobacterium paronense</name>
    <dbReference type="NCBI Taxonomy" id="1392775"/>
    <lineage>
        <taxon>Bacteria</taxon>
        <taxon>Pseudomonadati</taxon>
        <taxon>Bacteroidota</taxon>
        <taxon>Flavobacteriia</taxon>
        <taxon>Flavobacteriales</taxon>
        <taxon>Flavobacteriaceae</taxon>
        <taxon>Flavobacterium</taxon>
    </lineage>
</organism>
<evidence type="ECO:0000313" key="3">
    <source>
        <dbReference type="EMBL" id="MFB9089945.1"/>
    </source>
</evidence>
<accession>A0ABV5GFM6</accession>
<dbReference type="InterPro" id="IPR050330">
    <property type="entry name" value="Bact_OuterMem_StrucFunc"/>
</dbReference>
<protein>
    <submittedName>
        <fullName evidence="3">OmpA family protein</fullName>
    </submittedName>
</protein>
<dbReference type="Pfam" id="PF00691">
    <property type="entry name" value="OmpA"/>
    <property type="match status" value="2"/>
</dbReference>
<evidence type="ECO:0000256" key="1">
    <source>
        <dbReference type="PROSITE-ProRule" id="PRU00473"/>
    </source>
</evidence>
<dbReference type="PANTHER" id="PTHR30329">
    <property type="entry name" value="STATOR ELEMENT OF FLAGELLAR MOTOR COMPLEX"/>
    <property type="match status" value="1"/>
</dbReference>
<name>A0ABV5GFM6_9FLAO</name>
<dbReference type="EMBL" id="JBHMFB010000017">
    <property type="protein sequence ID" value="MFB9089945.1"/>
    <property type="molecule type" value="Genomic_DNA"/>
</dbReference>
<dbReference type="InterPro" id="IPR006665">
    <property type="entry name" value="OmpA-like"/>
</dbReference>
<reference evidence="3 4" key="1">
    <citation type="submission" date="2024-09" db="EMBL/GenBank/DDBJ databases">
        <authorList>
            <person name="Sun Q."/>
            <person name="Mori K."/>
        </authorList>
    </citation>
    <scope>NUCLEOTIDE SEQUENCE [LARGE SCALE GENOMIC DNA]</scope>
    <source>
        <strain evidence="3 4">CECT 8460</strain>
    </source>
</reference>
<feature type="domain" description="OmpA-like" evidence="2">
    <location>
        <begin position="183"/>
        <end position="300"/>
    </location>
</feature>
<dbReference type="CDD" id="cd07185">
    <property type="entry name" value="OmpA_C-like"/>
    <property type="match status" value="1"/>
</dbReference>
<dbReference type="SUPFAM" id="SSF103088">
    <property type="entry name" value="OmpA-like"/>
    <property type="match status" value="2"/>
</dbReference>
<keyword evidence="4" id="KW-1185">Reference proteome</keyword>